<dbReference type="Pfam" id="PF01569">
    <property type="entry name" value="PAP2"/>
    <property type="match status" value="1"/>
</dbReference>
<dbReference type="SUPFAM" id="SSF48317">
    <property type="entry name" value="Acid phosphatase/Vanadium-dependent haloperoxidase"/>
    <property type="match status" value="1"/>
</dbReference>
<dbReference type="eggNOG" id="COG3907">
    <property type="taxonomic scope" value="Bacteria"/>
</dbReference>
<dbReference type="Gene3D" id="1.20.144.10">
    <property type="entry name" value="Phosphatidic acid phosphatase type 2/haloperoxidase"/>
    <property type="match status" value="1"/>
</dbReference>
<proteinExistence type="predicted"/>
<feature type="transmembrane region" description="Helical" evidence="1">
    <location>
        <begin position="179"/>
        <end position="198"/>
    </location>
</feature>
<name>A0A074JQY8_9RHOB</name>
<dbReference type="InterPro" id="IPR000326">
    <property type="entry name" value="PAP2/HPO"/>
</dbReference>
<keyword evidence="4" id="KW-1185">Reference proteome</keyword>
<accession>A0A074JQY8</accession>
<evidence type="ECO:0000313" key="3">
    <source>
        <dbReference type="EMBL" id="KEO58033.1"/>
    </source>
</evidence>
<dbReference type="AlphaFoldDB" id="A0A074JQY8"/>
<protein>
    <recommendedName>
        <fullName evidence="2">Phosphatidic acid phosphatase type 2/haloperoxidase domain-containing protein</fullName>
    </recommendedName>
</protein>
<dbReference type="EMBL" id="AUNB01000038">
    <property type="protein sequence ID" value="KEO58033.1"/>
    <property type="molecule type" value="Genomic_DNA"/>
</dbReference>
<feature type="transmembrane region" description="Helical" evidence="1">
    <location>
        <begin position="62"/>
        <end position="81"/>
    </location>
</feature>
<evidence type="ECO:0000313" key="4">
    <source>
        <dbReference type="Proteomes" id="UP000027471"/>
    </source>
</evidence>
<dbReference type="OrthoDB" id="9813524at2"/>
<dbReference type="RefSeq" id="WP_051697255.1">
    <property type="nucleotide sequence ID" value="NZ_AUNB01000038.1"/>
</dbReference>
<evidence type="ECO:0000259" key="2">
    <source>
        <dbReference type="Pfam" id="PF01569"/>
    </source>
</evidence>
<keyword evidence="1" id="KW-0472">Membrane</keyword>
<evidence type="ECO:0000256" key="1">
    <source>
        <dbReference type="SAM" id="Phobius"/>
    </source>
</evidence>
<dbReference type="Proteomes" id="UP000027471">
    <property type="component" value="Unassembled WGS sequence"/>
</dbReference>
<feature type="transmembrane region" description="Helical" evidence="1">
    <location>
        <begin position="93"/>
        <end position="113"/>
    </location>
</feature>
<organism evidence="3 4">
    <name type="scientific">Thioclava indica</name>
    <dbReference type="NCBI Taxonomy" id="1353528"/>
    <lineage>
        <taxon>Bacteria</taxon>
        <taxon>Pseudomonadati</taxon>
        <taxon>Pseudomonadota</taxon>
        <taxon>Alphaproteobacteria</taxon>
        <taxon>Rhodobacterales</taxon>
        <taxon>Paracoccaceae</taxon>
        <taxon>Thioclava</taxon>
    </lineage>
</organism>
<reference evidence="3 4" key="1">
    <citation type="journal article" date="2015" name="Antonie Van Leeuwenhoek">
        <title>Thioclava indica sp. nov., isolated from surface seawater of the Indian Ocean.</title>
        <authorList>
            <person name="Liu Y."/>
            <person name="Lai Q."/>
            <person name="Du J."/>
            <person name="Xu H."/>
            <person name="Jiang L."/>
            <person name="Shao Z."/>
        </authorList>
    </citation>
    <scope>NUCLEOTIDE SEQUENCE [LARGE SCALE GENOMIC DNA]</scope>
    <source>
        <strain evidence="3 4">DT23-4</strain>
    </source>
</reference>
<feature type="domain" description="Phosphatidic acid phosphatase type 2/haloperoxidase" evidence="2">
    <location>
        <begin position="106"/>
        <end position="227"/>
    </location>
</feature>
<gene>
    <name evidence="3" type="ORF">DT23_16785</name>
</gene>
<dbReference type="STRING" id="1353528.DT23_16785"/>
<dbReference type="InterPro" id="IPR036938">
    <property type="entry name" value="PAP2/HPO_sf"/>
</dbReference>
<sequence length="246" mass="27079">MSVPKIDLARTGWMLLALWLGALLVFRAAPGVDLFVTGLFYNGHGGFSVITNPLWEWLRQRIWDVAIVVVLASLICWPLALWRGRALRLGARAWGFVLGLFFFGPIVIVNGLLKANSGRARPADVDLFGGAHHFSIAGDFTDQCARNCSFVSDEVSAAVALSVVIWLGAEALRDRLPRWGLVYIRAVAVFVSLFIALQRIGTGRHFLSDAFFAGMVSLSVAWVLWGLIYGGWLAPLAARLRRGRRS</sequence>
<comment type="caution">
    <text evidence="3">The sequence shown here is derived from an EMBL/GenBank/DDBJ whole genome shotgun (WGS) entry which is preliminary data.</text>
</comment>
<keyword evidence="1" id="KW-0812">Transmembrane</keyword>
<keyword evidence="1" id="KW-1133">Transmembrane helix</keyword>
<feature type="transmembrane region" description="Helical" evidence="1">
    <location>
        <begin position="210"/>
        <end position="238"/>
    </location>
</feature>